<evidence type="ECO:0000313" key="12">
    <source>
        <dbReference type="Proteomes" id="UP001165289"/>
    </source>
</evidence>
<comment type="function">
    <text evidence="8">Probable subunit of the gamma-secretase complex, an endoprotease complex that catalyzes the intramembrane cleavage of integral membrane proteins such as Notch receptors.</text>
</comment>
<comment type="subunit">
    <text evidence="8">Homodimer.</text>
</comment>
<feature type="transmembrane region" description="Helical" evidence="8">
    <location>
        <begin position="372"/>
        <end position="393"/>
    </location>
</feature>
<evidence type="ECO:0000256" key="7">
    <source>
        <dbReference type="ARBA" id="ARBA00023136"/>
    </source>
</evidence>
<keyword evidence="4 8" id="KW-0914">Notch signaling pathway</keyword>
<dbReference type="OrthoDB" id="20287at2759"/>
<dbReference type="GO" id="GO:0000139">
    <property type="term" value="C:Golgi membrane"/>
    <property type="evidence" value="ECO:0007669"/>
    <property type="project" value="UniProtKB-SubCell"/>
</dbReference>
<feature type="compositionally biased region" description="Acidic residues" evidence="9">
    <location>
        <begin position="299"/>
        <end position="308"/>
    </location>
</feature>
<accession>A0A2I5KCD5</accession>
<name>A0A2I5KCD5_9METZ</name>
<evidence type="ECO:0000256" key="1">
    <source>
        <dbReference type="ARBA" id="ARBA00008604"/>
    </source>
</evidence>
<keyword evidence="8" id="KW-0645">Protease</keyword>
<evidence type="ECO:0000256" key="3">
    <source>
        <dbReference type="ARBA" id="ARBA00022824"/>
    </source>
</evidence>
<dbReference type="SMART" id="SM00730">
    <property type="entry name" value="PSN"/>
    <property type="match status" value="1"/>
</dbReference>
<feature type="region of interest" description="Disordered" evidence="9">
    <location>
        <begin position="294"/>
        <end position="336"/>
    </location>
</feature>
<feature type="compositionally biased region" description="Polar residues" evidence="9">
    <location>
        <begin position="13"/>
        <end position="33"/>
    </location>
</feature>
<organism evidence="10">
    <name type="scientific">Oopsacas minuta</name>
    <dbReference type="NCBI Taxonomy" id="111878"/>
    <lineage>
        <taxon>Eukaryota</taxon>
        <taxon>Metazoa</taxon>
        <taxon>Porifera</taxon>
        <taxon>Hexactinellida</taxon>
        <taxon>Hexasterophora</taxon>
        <taxon>Lyssacinosida</taxon>
        <taxon>Leucopsacidae</taxon>
        <taxon>Oopsacas</taxon>
    </lineage>
</organism>
<dbReference type="GO" id="GO:0006509">
    <property type="term" value="P:membrane protein ectodomain proteolysis"/>
    <property type="evidence" value="ECO:0007669"/>
    <property type="project" value="TreeGrafter"/>
</dbReference>
<reference evidence="10" key="1">
    <citation type="journal article" date="2017" name="Sci. Rep.">
        <title>Animal multicellularity and polarity without Wnt signaling.</title>
        <authorList>
            <person name="Schenkelaars Q."/>
            <person name="Pratlong M."/>
            <person name="Kodjabachian L."/>
            <person name="Fierro-Constain L."/>
            <person name="Vacelet J."/>
            <person name="Le Bivic A."/>
            <person name="Renard E."/>
            <person name="Borchiellini C."/>
        </authorList>
    </citation>
    <scope>NUCLEOTIDE SEQUENCE</scope>
</reference>
<dbReference type="GO" id="GO:0070765">
    <property type="term" value="C:gamma-secretase complex"/>
    <property type="evidence" value="ECO:0007669"/>
    <property type="project" value="TreeGrafter"/>
</dbReference>
<dbReference type="EC" id="3.4.23.-" evidence="8"/>
<dbReference type="GO" id="GO:0042500">
    <property type="term" value="F:aspartic endopeptidase activity, intramembrane cleaving"/>
    <property type="evidence" value="ECO:0007669"/>
    <property type="project" value="InterPro"/>
</dbReference>
<feature type="region of interest" description="Disordered" evidence="9">
    <location>
        <begin position="1"/>
        <end position="54"/>
    </location>
</feature>
<dbReference type="InterPro" id="IPR001108">
    <property type="entry name" value="Peptidase_A22A"/>
</dbReference>
<dbReference type="Gene3D" id="1.10.472.100">
    <property type="entry name" value="Presenilin"/>
    <property type="match status" value="1"/>
</dbReference>
<evidence type="ECO:0000313" key="10">
    <source>
        <dbReference type="EMBL" id="ATY70074.1"/>
    </source>
</evidence>
<dbReference type="PANTHER" id="PTHR10202">
    <property type="entry name" value="PRESENILIN"/>
    <property type="match status" value="1"/>
</dbReference>
<evidence type="ECO:0000256" key="8">
    <source>
        <dbReference type="RuleBase" id="RU361148"/>
    </source>
</evidence>
<feature type="transmembrane region" description="Helical" evidence="8">
    <location>
        <begin position="122"/>
        <end position="144"/>
    </location>
</feature>
<dbReference type="Pfam" id="PF01080">
    <property type="entry name" value="Presenilin"/>
    <property type="match status" value="1"/>
</dbReference>
<keyword evidence="12" id="KW-1185">Reference proteome</keyword>
<evidence type="ECO:0000256" key="5">
    <source>
        <dbReference type="ARBA" id="ARBA00022989"/>
    </source>
</evidence>
<dbReference type="EMBL" id="JAKMXF010000321">
    <property type="protein sequence ID" value="KAI6649294.1"/>
    <property type="molecule type" value="Genomic_DNA"/>
</dbReference>
<keyword evidence="5 8" id="KW-1133">Transmembrane helix</keyword>
<evidence type="ECO:0000256" key="4">
    <source>
        <dbReference type="ARBA" id="ARBA00022976"/>
    </source>
</evidence>
<feature type="transmembrane region" description="Helical" evidence="8">
    <location>
        <begin position="237"/>
        <end position="260"/>
    </location>
</feature>
<evidence type="ECO:0000256" key="6">
    <source>
        <dbReference type="ARBA" id="ARBA00023034"/>
    </source>
</evidence>
<feature type="transmembrane region" description="Helical" evidence="8">
    <location>
        <begin position="73"/>
        <end position="94"/>
    </location>
</feature>
<dbReference type="GO" id="GO:0055074">
    <property type="term" value="P:calcium ion homeostasis"/>
    <property type="evidence" value="ECO:0007669"/>
    <property type="project" value="TreeGrafter"/>
</dbReference>
<keyword evidence="6 8" id="KW-0333">Golgi apparatus</keyword>
<protein>
    <recommendedName>
        <fullName evidence="8">Presenilin</fullName>
        <ecNumber evidence="8">3.4.23.-</ecNumber>
    </recommendedName>
</protein>
<proteinExistence type="evidence at transcript level"/>
<dbReference type="EMBL" id="MF589737">
    <property type="protein sequence ID" value="ATY70074.1"/>
    <property type="molecule type" value="mRNA"/>
</dbReference>
<sequence length="433" mass="47985">MAESSPHDPMQETPDTCDTDNITPTGQDDNTPLLSVADRTPSSGSSSPEKNFQPTFDHPYQALRFGAEMGLKLILPVSICMLLVTTAVLSVTSFTDNSNNEYFFYTPFHEKVSNPGIRFGEALANALILVAVVLVMTILLVLLYKFRCYKILYGWMLLATFVILFFISFFYLLDLFKMYDVPIDIFTLFFMLWNFGCTGIAAIHWKAPLKLQQAYLILSSALVSLIFIKYLPPWTAWVILIAISIYDLVAVLCPIGPLRILVNIARERDEQLFPALIYSSTMIWMIGMADRGHTVSDSEPSDSEDDMGTVDIATNGQNRNADGKQTGPAETQENPSLGVFETRGPQLGLGDFIFYSILLGKAAHDSSGDFNTILACYLAICVGLCATLLFLVIVQRALPALPISITFGVVFFFGARFVISPFLNVLGQNQVFI</sequence>
<gene>
    <name evidence="11" type="ORF">LOD99_11660</name>
</gene>
<dbReference type="Proteomes" id="UP001165289">
    <property type="component" value="Unassembled WGS sequence"/>
</dbReference>
<reference evidence="11" key="2">
    <citation type="submission" date="2022-02" db="EMBL/GenBank/DDBJ databases">
        <authorList>
            <person name="Santini S."/>
            <person name="Jourda C."/>
            <person name="Belahbib H."/>
            <person name="Rocher C."/>
            <person name="Selva M."/>
            <person name="Borchiellini C."/>
            <person name="Renard E."/>
        </authorList>
    </citation>
    <scope>NUCLEOTIDE SEQUENCE</scope>
    <source>
        <strain evidence="11">SPO-2</strain>
    </source>
</reference>
<keyword evidence="2 8" id="KW-0812">Transmembrane</keyword>
<comment type="domain">
    <text evidence="8">The PAL motif is required for normal active site conformation.</text>
</comment>
<comment type="subcellular location">
    <subcellularLocation>
        <location evidence="8">Endoplasmic reticulum membrane</location>
        <topology evidence="8">Multi-pass membrane protein</topology>
    </subcellularLocation>
    <subcellularLocation>
        <location evidence="8">Golgi apparatus membrane</location>
        <topology evidence="8">Multi-pass membrane protein</topology>
    </subcellularLocation>
</comment>
<dbReference type="GO" id="GO:0007219">
    <property type="term" value="P:Notch signaling pathway"/>
    <property type="evidence" value="ECO:0007669"/>
    <property type="project" value="UniProtKB-KW"/>
</dbReference>
<evidence type="ECO:0000313" key="11">
    <source>
        <dbReference type="EMBL" id="KAI6649294.1"/>
    </source>
</evidence>
<feature type="transmembrane region" description="Helical" evidence="8">
    <location>
        <begin position="185"/>
        <end position="203"/>
    </location>
</feature>
<evidence type="ECO:0000256" key="9">
    <source>
        <dbReference type="SAM" id="MobiDB-lite"/>
    </source>
</evidence>
<feature type="transmembrane region" description="Helical" evidence="8">
    <location>
        <begin position="215"/>
        <end position="231"/>
    </location>
</feature>
<keyword evidence="7 8" id="KW-0472">Membrane</keyword>
<dbReference type="PANTHER" id="PTHR10202:SF13">
    <property type="entry name" value="PRESENILIN HOMOLOG"/>
    <property type="match status" value="1"/>
</dbReference>
<feature type="transmembrane region" description="Helical" evidence="8">
    <location>
        <begin position="400"/>
        <end position="419"/>
    </location>
</feature>
<keyword evidence="3 8" id="KW-0256">Endoplasmic reticulum</keyword>
<comment type="similarity">
    <text evidence="1 8">Belongs to the peptidase A22A family.</text>
</comment>
<dbReference type="InterPro" id="IPR042524">
    <property type="entry name" value="Presenilin_C"/>
</dbReference>
<dbReference type="GO" id="GO:0034205">
    <property type="term" value="P:amyloid-beta formation"/>
    <property type="evidence" value="ECO:0007669"/>
    <property type="project" value="TreeGrafter"/>
</dbReference>
<feature type="transmembrane region" description="Helical" evidence="8">
    <location>
        <begin position="151"/>
        <end position="173"/>
    </location>
</feature>
<feature type="compositionally biased region" description="Basic and acidic residues" evidence="9">
    <location>
        <begin position="1"/>
        <end position="10"/>
    </location>
</feature>
<dbReference type="PRINTS" id="PR01072">
    <property type="entry name" value="PRESENILIN"/>
</dbReference>
<keyword evidence="8" id="KW-0378">Hydrolase</keyword>
<evidence type="ECO:0000256" key="2">
    <source>
        <dbReference type="ARBA" id="ARBA00022692"/>
    </source>
</evidence>
<dbReference type="GO" id="GO:0005789">
    <property type="term" value="C:endoplasmic reticulum membrane"/>
    <property type="evidence" value="ECO:0007669"/>
    <property type="project" value="UniProtKB-SubCell"/>
</dbReference>
<dbReference type="AlphaFoldDB" id="A0A2I5KCD5"/>
<reference evidence="11 12" key="3">
    <citation type="journal article" date="2023" name="BMC Biol.">
        <title>The compact genome of the sponge Oopsacas minuta (Hexactinellida) is lacking key metazoan core genes.</title>
        <authorList>
            <person name="Santini S."/>
            <person name="Schenkelaars Q."/>
            <person name="Jourda C."/>
            <person name="Duchesne M."/>
            <person name="Belahbib H."/>
            <person name="Rocher C."/>
            <person name="Selva M."/>
            <person name="Riesgo A."/>
            <person name="Vervoort M."/>
            <person name="Leys S.P."/>
            <person name="Kodjabachian L."/>
            <person name="Le Bivic A."/>
            <person name="Borchiellini C."/>
            <person name="Claverie J.M."/>
            <person name="Renard E."/>
        </authorList>
    </citation>
    <scope>NUCLEOTIDE SEQUENCE [LARGE SCALE GENOMIC DNA]</scope>
    <source>
        <strain evidence="11">SPO-2</strain>
    </source>
</reference>
<dbReference type="GO" id="GO:0016485">
    <property type="term" value="P:protein processing"/>
    <property type="evidence" value="ECO:0007669"/>
    <property type="project" value="InterPro"/>
</dbReference>
<dbReference type="InterPro" id="IPR006639">
    <property type="entry name" value="Preselin/SPP"/>
</dbReference>
<feature type="compositionally biased region" description="Polar residues" evidence="9">
    <location>
        <begin position="40"/>
        <end position="54"/>
    </location>
</feature>